<dbReference type="Proteomes" id="UP000216913">
    <property type="component" value="Unassembled WGS sequence"/>
</dbReference>
<keyword evidence="2" id="KW-1185">Reference proteome</keyword>
<reference evidence="1 2" key="1">
    <citation type="submission" date="2017-05" db="EMBL/GenBank/DDBJ databases">
        <title>Complete and WGS of Bordetella genogroups.</title>
        <authorList>
            <person name="Spilker T."/>
            <person name="LiPuma J."/>
        </authorList>
    </citation>
    <scope>NUCLEOTIDE SEQUENCE [LARGE SCALE GENOMIC DNA]</scope>
    <source>
        <strain evidence="1 2">AU10456</strain>
    </source>
</reference>
<evidence type="ECO:0000313" key="2">
    <source>
        <dbReference type="Proteomes" id="UP000216913"/>
    </source>
</evidence>
<comment type="caution">
    <text evidence="1">The sequence shown here is derived from an EMBL/GenBank/DDBJ whole genome shotgun (WGS) entry which is preliminary data.</text>
</comment>
<name>A0A261TLP9_9BORD</name>
<dbReference type="OrthoDB" id="8591457at2"/>
<dbReference type="RefSeq" id="WP_094800413.1">
    <property type="nucleotide sequence ID" value="NZ_NEVP01000007.1"/>
</dbReference>
<sequence length="181" mass="19894">MPDTPPAHGPSDAHPALFRIVRSQFPFGAFFGHDLIALLDPANRLLREADGLATSRSGRIKPIGYLPSDRLKVHEFDRAALYRPNQPRVTLFEGTHAEAMQRWAALREAGRMLNALDLPYPFLGLGPNSNSVACTLTAAMALDDRLHCGRRHAPGRGTLLLQPAQLADLHQRHGWPSSKAV</sequence>
<organism evidence="1 2">
    <name type="scientific">Bordetella genomosp. 5</name>
    <dbReference type="NCBI Taxonomy" id="1395608"/>
    <lineage>
        <taxon>Bacteria</taxon>
        <taxon>Pseudomonadati</taxon>
        <taxon>Pseudomonadota</taxon>
        <taxon>Betaproteobacteria</taxon>
        <taxon>Burkholderiales</taxon>
        <taxon>Alcaligenaceae</taxon>
        <taxon>Bordetella</taxon>
    </lineage>
</organism>
<proteinExistence type="predicted"/>
<gene>
    <name evidence="1" type="ORF">CAL25_12615</name>
</gene>
<protein>
    <submittedName>
        <fullName evidence="1">Uncharacterized protein</fullName>
    </submittedName>
</protein>
<dbReference type="EMBL" id="NEVP01000007">
    <property type="protein sequence ID" value="OZI50167.1"/>
    <property type="molecule type" value="Genomic_DNA"/>
</dbReference>
<accession>A0A261TLP9</accession>
<evidence type="ECO:0000313" key="1">
    <source>
        <dbReference type="EMBL" id="OZI50167.1"/>
    </source>
</evidence>
<dbReference type="AlphaFoldDB" id="A0A261TLP9"/>